<reference evidence="1 2" key="1">
    <citation type="submission" date="2017-11" db="EMBL/GenBank/DDBJ databases">
        <title>Infants hospitalized years apart are colonized by the same room-sourced microbial strains.</title>
        <authorList>
            <person name="Brooks B."/>
            <person name="Olm M.R."/>
            <person name="Firek B.A."/>
            <person name="Baker R."/>
            <person name="Thomas B.C."/>
            <person name="Morowitz M.J."/>
            <person name="Banfield J.F."/>
        </authorList>
    </citation>
    <scope>NUCLEOTIDE SEQUENCE [LARGE SCALE GENOMIC DNA]</scope>
    <source>
        <strain evidence="1">S2_009_000_R2_76</strain>
    </source>
</reference>
<organism evidence="1 2">
    <name type="scientific">Pseudopedobacter saltans</name>
    <dbReference type="NCBI Taxonomy" id="151895"/>
    <lineage>
        <taxon>Bacteria</taxon>
        <taxon>Pseudomonadati</taxon>
        <taxon>Bacteroidota</taxon>
        <taxon>Sphingobacteriia</taxon>
        <taxon>Sphingobacteriales</taxon>
        <taxon>Sphingobacteriaceae</taxon>
        <taxon>Pseudopedobacter</taxon>
    </lineage>
</organism>
<dbReference type="EMBL" id="QFOI01000097">
    <property type="protein sequence ID" value="PZP49730.1"/>
    <property type="molecule type" value="Genomic_DNA"/>
</dbReference>
<comment type="caution">
    <text evidence="1">The sequence shown here is derived from an EMBL/GenBank/DDBJ whole genome shotgun (WGS) entry which is preliminary data.</text>
</comment>
<dbReference type="AlphaFoldDB" id="A0A2W5F7V6"/>
<proteinExistence type="predicted"/>
<accession>A0A2W5F7V6</accession>
<sequence>MRSARFAVISLVVLFLLVTGIGMMFSSRVTVVRQVDIRAPKDSIFQYLSDIKSWNKWMVDSSQAVAYFTDFTNKKGASAQIGHSRVTIMALSDTLMETKWQGTRGNPQSSDFYLLPSNSVPNAYTVRWSFSQELNWYPWQRIGASLQEKVLGPSMENALKKLQSDLEK</sequence>
<evidence type="ECO:0000313" key="1">
    <source>
        <dbReference type="EMBL" id="PZP49730.1"/>
    </source>
</evidence>
<evidence type="ECO:0000313" key="2">
    <source>
        <dbReference type="Proteomes" id="UP000249645"/>
    </source>
</evidence>
<evidence type="ECO:0008006" key="3">
    <source>
        <dbReference type="Google" id="ProtNLM"/>
    </source>
</evidence>
<protein>
    <recommendedName>
        <fullName evidence="3">Polyketide cyclase</fullName>
    </recommendedName>
</protein>
<dbReference type="Proteomes" id="UP000249645">
    <property type="component" value="Unassembled WGS sequence"/>
</dbReference>
<dbReference type="SUPFAM" id="SSF55961">
    <property type="entry name" value="Bet v1-like"/>
    <property type="match status" value="1"/>
</dbReference>
<name>A0A2W5F7V6_9SPHI</name>
<gene>
    <name evidence="1" type="ORF">DI598_07145</name>
</gene>